<comment type="caution">
    <text evidence="3">The sequence shown here is derived from an EMBL/GenBank/DDBJ whole genome shotgun (WGS) entry which is preliminary data.</text>
</comment>
<feature type="domain" description="Myb/SANT-like DNA-binding" evidence="2">
    <location>
        <begin position="10"/>
        <end position="100"/>
    </location>
</feature>
<evidence type="ECO:0000256" key="1">
    <source>
        <dbReference type="SAM" id="MobiDB-lite"/>
    </source>
</evidence>
<feature type="compositionally biased region" description="Polar residues" evidence="1">
    <location>
        <begin position="151"/>
        <end position="172"/>
    </location>
</feature>
<accession>A0ABR3L3K3</accession>
<evidence type="ECO:0000313" key="3">
    <source>
        <dbReference type="EMBL" id="KAL1246691.1"/>
    </source>
</evidence>
<evidence type="ECO:0000259" key="2">
    <source>
        <dbReference type="Pfam" id="PF13837"/>
    </source>
</evidence>
<feature type="compositionally biased region" description="Polar residues" evidence="1">
    <location>
        <begin position="267"/>
        <end position="281"/>
    </location>
</feature>
<dbReference type="PANTHER" id="PTHR47595">
    <property type="entry name" value="HEAT SHOCK 70 KDA PROTEIN 14"/>
    <property type="match status" value="1"/>
</dbReference>
<dbReference type="Gene3D" id="1.10.10.60">
    <property type="entry name" value="Homeodomain-like"/>
    <property type="match status" value="1"/>
</dbReference>
<evidence type="ECO:0000313" key="4">
    <source>
        <dbReference type="Proteomes" id="UP001558613"/>
    </source>
</evidence>
<dbReference type="PANTHER" id="PTHR47595:SF1">
    <property type="entry name" value="MYB_SANT-LIKE DNA-BINDING DOMAIN-CONTAINING PROTEIN"/>
    <property type="match status" value="1"/>
</dbReference>
<dbReference type="EMBL" id="JAYMGO010000155">
    <property type="protein sequence ID" value="KAL1246691.1"/>
    <property type="molecule type" value="Genomic_DNA"/>
</dbReference>
<dbReference type="InterPro" id="IPR044822">
    <property type="entry name" value="Myb_DNA-bind_4"/>
</dbReference>
<reference evidence="3 4" key="1">
    <citation type="submission" date="2023-09" db="EMBL/GenBank/DDBJ databases">
        <authorList>
            <person name="Wang M."/>
        </authorList>
    </citation>
    <scope>NUCLEOTIDE SEQUENCE [LARGE SCALE GENOMIC DNA]</scope>
    <source>
        <strain evidence="3">GT-2023</strain>
        <tissue evidence="3">Liver</tissue>
    </source>
</reference>
<feature type="region of interest" description="Disordered" evidence="1">
    <location>
        <begin position="132"/>
        <end position="180"/>
    </location>
</feature>
<dbReference type="Pfam" id="PF13837">
    <property type="entry name" value="Myb_DNA-bind_4"/>
    <property type="match status" value="1"/>
</dbReference>
<dbReference type="Proteomes" id="UP001558613">
    <property type="component" value="Unassembled WGS sequence"/>
</dbReference>
<organism evidence="3 4">
    <name type="scientific">Cirrhinus molitorella</name>
    <name type="common">mud carp</name>
    <dbReference type="NCBI Taxonomy" id="172907"/>
    <lineage>
        <taxon>Eukaryota</taxon>
        <taxon>Metazoa</taxon>
        <taxon>Chordata</taxon>
        <taxon>Craniata</taxon>
        <taxon>Vertebrata</taxon>
        <taxon>Euteleostomi</taxon>
        <taxon>Actinopterygii</taxon>
        <taxon>Neopterygii</taxon>
        <taxon>Teleostei</taxon>
        <taxon>Ostariophysi</taxon>
        <taxon>Cypriniformes</taxon>
        <taxon>Cyprinidae</taxon>
        <taxon>Labeoninae</taxon>
        <taxon>Labeonini</taxon>
        <taxon>Cirrhinus</taxon>
    </lineage>
</organism>
<proteinExistence type="predicted"/>
<keyword evidence="4" id="KW-1185">Reference proteome</keyword>
<feature type="compositionally biased region" description="Basic and acidic residues" evidence="1">
    <location>
        <begin position="140"/>
        <end position="150"/>
    </location>
</feature>
<sequence>MAAAAAAAKSNWGYSETSVLINILKENNIINRLDGRKIRNADLFKTVHEKLKEAGVDRTVEQIKNKWKILKTAYYKAKLNNNRSGMDPSSFPFFEEMDEVMGGRPLSNVTENGVDVGFEEPPDVENLAETSISVSDDDEHSISEATEKDPTQTTQDPCEGSSHATDLPVQSTAKKRIKSKSASGYERALKTWAIDQQAFLHNLQSSQNRWAEQQQEQNRQHEERMFFRFVEENTRTTQHLIGQLFEGLRGILHDSSQAAAHWQHYPYTQPQHPYSHSQSYQHPPHDVD</sequence>
<feature type="region of interest" description="Disordered" evidence="1">
    <location>
        <begin position="267"/>
        <end position="288"/>
    </location>
</feature>
<protein>
    <recommendedName>
        <fullName evidence="2">Myb/SANT-like DNA-binding domain-containing protein</fullName>
    </recommendedName>
</protein>
<gene>
    <name evidence="3" type="ORF">QQF64_034380</name>
</gene>
<name>A0ABR3L3K3_9TELE</name>